<keyword evidence="4" id="KW-0812">Transmembrane</keyword>
<dbReference type="PRINTS" id="PR00260">
    <property type="entry name" value="CHEMTRNSDUCR"/>
</dbReference>
<evidence type="ECO:0000256" key="1">
    <source>
        <dbReference type="ARBA" id="ARBA00023224"/>
    </source>
</evidence>
<evidence type="ECO:0000256" key="3">
    <source>
        <dbReference type="PROSITE-ProRule" id="PRU00284"/>
    </source>
</evidence>
<keyword evidence="4" id="KW-1133">Transmembrane helix</keyword>
<dbReference type="SMART" id="SM00304">
    <property type="entry name" value="HAMP"/>
    <property type="match status" value="2"/>
</dbReference>
<evidence type="ECO:0000256" key="4">
    <source>
        <dbReference type="SAM" id="Phobius"/>
    </source>
</evidence>
<accession>A0ABW0P2K7</accession>
<sequence length="559" mass="59185">MLGPRKISTQIFGAFAAFAVAAMLAVGIGAHALSRYAAMTSEMETVTQRTILAERMDSLVNAVVMESRGIYMAADARDAERFALPLLADLVQIKRLAAEWRNLYAAHELAAFEVVSRQLDDFVAFRTELARLGREQGPAAANAFGNNETNRNNRKVLNAALRNVALLNESRAAVTDAEREVLQNHSLWLQIVGGALVVVGFLGALALVHLRVSRPLRRLATTMQRLADAEDVTEIPSIRQRDEIGDMARSVAVFLKTATERAGLEAEATASDAARLRRQAKREELTADFNVRIDQVLDTVRLSADEMEETARSLNAVATSATAQANEARAAALDASDNVRSIAAASEQLSESISDIAERIGHTDNVVRSAAGDAARARTNVGNLLGASESIARVIGLIREIAAQTNLLALNATIEAARAGEAGRGFAVVAGEVKLLADRTAQATDEIAERIAAFESETKGAVAAIETIARVMGEVAQQTVAIAGATAQQMGATSEIASSAQATADGTAGVARQMQEVTATSQAAMLSANRALSTAENLAREAHALRSAVGTFFAEMKAA</sequence>
<dbReference type="Gene3D" id="6.10.340.10">
    <property type="match status" value="1"/>
</dbReference>
<dbReference type="InterPro" id="IPR004090">
    <property type="entry name" value="Chemotax_Me-accpt_rcpt"/>
</dbReference>
<feature type="domain" description="Methyl-accepting transducer" evidence="5">
    <location>
        <begin position="303"/>
        <end position="539"/>
    </location>
</feature>
<keyword evidence="8" id="KW-1185">Reference proteome</keyword>
<evidence type="ECO:0000259" key="5">
    <source>
        <dbReference type="PROSITE" id="PS50111"/>
    </source>
</evidence>
<evidence type="ECO:0000256" key="2">
    <source>
        <dbReference type="ARBA" id="ARBA00029447"/>
    </source>
</evidence>
<dbReference type="SMART" id="SM00283">
    <property type="entry name" value="MA"/>
    <property type="match status" value="1"/>
</dbReference>
<dbReference type="SUPFAM" id="SSF58104">
    <property type="entry name" value="Methyl-accepting chemotaxis protein (MCP) signaling domain"/>
    <property type="match status" value="1"/>
</dbReference>
<gene>
    <name evidence="7" type="ORF">ACFPN9_14680</name>
</gene>
<dbReference type="InterPro" id="IPR003660">
    <property type="entry name" value="HAMP_dom"/>
</dbReference>
<dbReference type="Gene3D" id="1.10.287.950">
    <property type="entry name" value="Methyl-accepting chemotaxis protein"/>
    <property type="match status" value="1"/>
</dbReference>
<evidence type="ECO:0000259" key="6">
    <source>
        <dbReference type="PROSITE" id="PS50885"/>
    </source>
</evidence>
<keyword evidence="1 3" id="KW-0807">Transducer</keyword>
<organism evidence="7 8">
    <name type="scientific">Bosea massiliensis</name>
    <dbReference type="NCBI Taxonomy" id="151419"/>
    <lineage>
        <taxon>Bacteria</taxon>
        <taxon>Pseudomonadati</taxon>
        <taxon>Pseudomonadota</taxon>
        <taxon>Alphaproteobacteria</taxon>
        <taxon>Hyphomicrobiales</taxon>
        <taxon>Boseaceae</taxon>
        <taxon>Bosea</taxon>
    </lineage>
</organism>
<evidence type="ECO:0000313" key="8">
    <source>
        <dbReference type="Proteomes" id="UP001596060"/>
    </source>
</evidence>
<dbReference type="PROSITE" id="PS50885">
    <property type="entry name" value="HAMP"/>
    <property type="match status" value="1"/>
</dbReference>
<comment type="similarity">
    <text evidence="2">Belongs to the methyl-accepting chemotaxis (MCP) protein family.</text>
</comment>
<dbReference type="CDD" id="cd06225">
    <property type="entry name" value="HAMP"/>
    <property type="match status" value="1"/>
</dbReference>
<dbReference type="PROSITE" id="PS50111">
    <property type="entry name" value="CHEMOTAXIS_TRANSDUC_2"/>
    <property type="match status" value="1"/>
</dbReference>
<dbReference type="InterPro" id="IPR004089">
    <property type="entry name" value="MCPsignal_dom"/>
</dbReference>
<proteinExistence type="inferred from homology"/>
<keyword evidence="4" id="KW-0472">Membrane</keyword>
<dbReference type="PANTHER" id="PTHR32089:SF112">
    <property type="entry name" value="LYSOZYME-LIKE PROTEIN-RELATED"/>
    <property type="match status" value="1"/>
</dbReference>
<dbReference type="RefSeq" id="WP_066717206.1">
    <property type="nucleotide sequence ID" value="NZ_JBHSLU010000045.1"/>
</dbReference>
<evidence type="ECO:0000313" key="7">
    <source>
        <dbReference type="EMBL" id="MFC5506501.1"/>
    </source>
</evidence>
<dbReference type="Pfam" id="PF00015">
    <property type="entry name" value="MCPsignal"/>
    <property type="match status" value="1"/>
</dbReference>
<dbReference type="EMBL" id="JBHSLU010000045">
    <property type="protein sequence ID" value="MFC5506501.1"/>
    <property type="molecule type" value="Genomic_DNA"/>
</dbReference>
<dbReference type="Proteomes" id="UP001596060">
    <property type="component" value="Unassembled WGS sequence"/>
</dbReference>
<feature type="transmembrane region" description="Helical" evidence="4">
    <location>
        <begin position="12"/>
        <end position="33"/>
    </location>
</feature>
<protein>
    <submittedName>
        <fullName evidence="7">Methyl-accepting chemotaxis protein</fullName>
    </submittedName>
</protein>
<reference evidence="8" key="1">
    <citation type="journal article" date="2019" name="Int. J. Syst. Evol. Microbiol.">
        <title>The Global Catalogue of Microorganisms (GCM) 10K type strain sequencing project: providing services to taxonomists for standard genome sequencing and annotation.</title>
        <authorList>
            <consortium name="The Broad Institute Genomics Platform"/>
            <consortium name="The Broad Institute Genome Sequencing Center for Infectious Disease"/>
            <person name="Wu L."/>
            <person name="Ma J."/>
        </authorList>
    </citation>
    <scope>NUCLEOTIDE SEQUENCE [LARGE SCALE GENOMIC DNA]</scope>
    <source>
        <strain evidence="8">CCUG 43117</strain>
    </source>
</reference>
<name>A0ABW0P2K7_9HYPH</name>
<feature type="transmembrane region" description="Helical" evidence="4">
    <location>
        <begin position="187"/>
        <end position="208"/>
    </location>
</feature>
<dbReference type="PANTHER" id="PTHR32089">
    <property type="entry name" value="METHYL-ACCEPTING CHEMOTAXIS PROTEIN MCPB"/>
    <property type="match status" value="1"/>
</dbReference>
<dbReference type="Pfam" id="PF00672">
    <property type="entry name" value="HAMP"/>
    <property type="match status" value="1"/>
</dbReference>
<comment type="caution">
    <text evidence="7">The sequence shown here is derived from an EMBL/GenBank/DDBJ whole genome shotgun (WGS) entry which is preliminary data.</text>
</comment>
<feature type="domain" description="HAMP" evidence="6">
    <location>
        <begin position="210"/>
        <end position="263"/>
    </location>
</feature>